<protein>
    <submittedName>
        <fullName evidence="2">Uncharacterized protein</fullName>
    </submittedName>
</protein>
<evidence type="ECO:0000313" key="2">
    <source>
        <dbReference type="EMBL" id="CAA9223288.1"/>
    </source>
</evidence>
<organism evidence="2">
    <name type="scientific">uncultured Acidimicrobiales bacterium</name>
    <dbReference type="NCBI Taxonomy" id="310071"/>
    <lineage>
        <taxon>Bacteria</taxon>
        <taxon>Bacillati</taxon>
        <taxon>Actinomycetota</taxon>
        <taxon>Acidimicrobiia</taxon>
        <taxon>Acidimicrobiales</taxon>
        <taxon>environmental samples</taxon>
    </lineage>
</organism>
<dbReference type="EMBL" id="CADCSY010000035">
    <property type="protein sequence ID" value="CAA9223288.1"/>
    <property type="molecule type" value="Genomic_DNA"/>
</dbReference>
<feature type="region of interest" description="Disordered" evidence="1">
    <location>
        <begin position="44"/>
        <end position="93"/>
    </location>
</feature>
<gene>
    <name evidence="2" type="ORF">AVDCRST_MAG20-848</name>
</gene>
<feature type="compositionally biased region" description="Basic residues" evidence="1">
    <location>
        <begin position="68"/>
        <end position="93"/>
    </location>
</feature>
<accession>A0A6J4HIV8</accession>
<evidence type="ECO:0000256" key="1">
    <source>
        <dbReference type="SAM" id="MobiDB-lite"/>
    </source>
</evidence>
<feature type="non-terminal residue" evidence="2">
    <location>
        <position position="1"/>
    </location>
</feature>
<feature type="non-terminal residue" evidence="2">
    <location>
        <position position="93"/>
    </location>
</feature>
<reference evidence="2" key="1">
    <citation type="submission" date="2020-02" db="EMBL/GenBank/DDBJ databases">
        <authorList>
            <person name="Meier V. D."/>
        </authorList>
    </citation>
    <scope>NUCLEOTIDE SEQUENCE</scope>
    <source>
        <strain evidence="2">AVDCRST_MAG20</strain>
    </source>
</reference>
<proteinExistence type="predicted"/>
<sequence length="93" mass="10275">CTGPAAGTRWRRCRCSCCSPRPGRRPGPAGRTWTARPWVRCWPRRAPGTGSSSPGSWRPRRCGATGSRLRRTRRSARPTRSPCSRRCRAGPAA</sequence>
<name>A0A6J4HIV8_9ACTN</name>
<dbReference type="AlphaFoldDB" id="A0A6J4HIV8"/>
<feature type="compositionally biased region" description="Low complexity" evidence="1">
    <location>
        <begin position="44"/>
        <end position="57"/>
    </location>
</feature>